<feature type="transmembrane region" description="Helical" evidence="6">
    <location>
        <begin position="100"/>
        <end position="120"/>
    </location>
</feature>
<organism evidence="7 8">
    <name type="scientific">Vibrio hangzhouensis</name>
    <dbReference type="NCBI Taxonomy" id="462991"/>
    <lineage>
        <taxon>Bacteria</taxon>
        <taxon>Pseudomonadati</taxon>
        <taxon>Pseudomonadota</taxon>
        <taxon>Gammaproteobacteria</taxon>
        <taxon>Vibrionales</taxon>
        <taxon>Vibrionaceae</taxon>
        <taxon>Vibrio</taxon>
    </lineage>
</organism>
<evidence type="ECO:0000256" key="4">
    <source>
        <dbReference type="ARBA" id="ARBA00022989"/>
    </source>
</evidence>
<feature type="transmembrane region" description="Helical" evidence="6">
    <location>
        <begin position="127"/>
        <end position="150"/>
    </location>
</feature>
<evidence type="ECO:0000256" key="3">
    <source>
        <dbReference type="ARBA" id="ARBA00022692"/>
    </source>
</evidence>
<accession>A0A1H6CGS3</accession>
<feature type="transmembrane region" description="Helical" evidence="6">
    <location>
        <begin position="156"/>
        <end position="175"/>
    </location>
</feature>
<evidence type="ECO:0000313" key="7">
    <source>
        <dbReference type="EMBL" id="SEG72219.1"/>
    </source>
</evidence>
<feature type="transmembrane region" description="Helical" evidence="6">
    <location>
        <begin position="45"/>
        <end position="64"/>
    </location>
</feature>
<feature type="transmembrane region" description="Helical" evidence="6">
    <location>
        <begin position="76"/>
        <end position="94"/>
    </location>
</feature>
<protein>
    <submittedName>
        <fullName evidence="7">Uncharacterized membrane protein YhhN</fullName>
    </submittedName>
</protein>
<evidence type="ECO:0000256" key="6">
    <source>
        <dbReference type="SAM" id="Phobius"/>
    </source>
</evidence>
<evidence type="ECO:0000256" key="2">
    <source>
        <dbReference type="ARBA" id="ARBA00007375"/>
    </source>
</evidence>
<sequence length="206" mass="22670">MWSWLAIALSCLLFIFAVEKGDRNRSVLFSALTHVLLMAMLLSDGLGDSYQLWLLVGLSLFLLSDIANQFSHVLKLSFAGYLMAQFAYSWAMWGQVNSQFVLWLPALLLCIAIVTFFLLLPRLDSFLVPVTIMGISLVHLVCAAGEAWLVQEGLSAAQGFLGALCLALSAMLLALDKYRFHSRRARYAISGSYYLAHGLIVASALG</sequence>
<evidence type="ECO:0000256" key="1">
    <source>
        <dbReference type="ARBA" id="ARBA00004141"/>
    </source>
</evidence>
<gene>
    <name evidence="7" type="ORF">SAMN04488244_13926</name>
</gene>
<dbReference type="OrthoDB" id="5592477at2"/>
<keyword evidence="3 6" id="KW-0812">Transmembrane</keyword>
<name>A0A1H6CGS3_9VIBR</name>
<evidence type="ECO:0000313" key="8">
    <source>
        <dbReference type="Proteomes" id="UP000236721"/>
    </source>
</evidence>
<dbReference type="InterPro" id="IPR012506">
    <property type="entry name" value="TMEM86B-like"/>
</dbReference>
<feature type="transmembrane region" description="Helical" evidence="6">
    <location>
        <begin position="187"/>
        <end position="205"/>
    </location>
</feature>
<dbReference type="AlphaFoldDB" id="A0A1H6CGS3"/>
<evidence type="ECO:0000256" key="5">
    <source>
        <dbReference type="ARBA" id="ARBA00023136"/>
    </source>
</evidence>
<keyword evidence="8" id="KW-1185">Reference proteome</keyword>
<dbReference type="Pfam" id="PF07947">
    <property type="entry name" value="YhhN"/>
    <property type="match status" value="1"/>
</dbReference>
<keyword evidence="5 6" id="KW-0472">Membrane</keyword>
<proteinExistence type="inferred from homology"/>
<reference evidence="8" key="1">
    <citation type="submission" date="2016-10" db="EMBL/GenBank/DDBJ databases">
        <authorList>
            <person name="Varghese N."/>
            <person name="Submissions S."/>
        </authorList>
    </citation>
    <scope>NUCLEOTIDE SEQUENCE [LARGE SCALE GENOMIC DNA]</scope>
    <source>
        <strain evidence="8">CGMCC 1.7062</strain>
    </source>
</reference>
<comment type="subcellular location">
    <subcellularLocation>
        <location evidence="1">Membrane</location>
        <topology evidence="1">Multi-pass membrane protein</topology>
    </subcellularLocation>
</comment>
<comment type="similarity">
    <text evidence="2">Belongs to the TMEM86 family.</text>
</comment>
<dbReference type="GO" id="GO:0016020">
    <property type="term" value="C:membrane"/>
    <property type="evidence" value="ECO:0007669"/>
    <property type="project" value="UniProtKB-SubCell"/>
</dbReference>
<dbReference type="Proteomes" id="UP000236721">
    <property type="component" value="Unassembled WGS sequence"/>
</dbReference>
<keyword evidence="4 6" id="KW-1133">Transmembrane helix</keyword>
<dbReference type="EMBL" id="FNVG01000039">
    <property type="protein sequence ID" value="SEG72219.1"/>
    <property type="molecule type" value="Genomic_DNA"/>
</dbReference>
<dbReference type="RefSeq" id="WP_103882539.1">
    <property type="nucleotide sequence ID" value="NZ_FNVG01000039.1"/>
</dbReference>